<comment type="caution">
    <text evidence="2">The sequence shown here is derived from an EMBL/GenBank/DDBJ whole genome shotgun (WGS) entry which is preliminary data.</text>
</comment>
<organism evidence="2 3">
    <name type="scientific">Candidatus Abyssobacteria bacterium SURF_17</name>
    <dbReference type="NCBI Taxonomy" id="2093361"/>
    <lineage>
        <taxon>Bacteria</taxon>
        <taxon>Pseudomonadati</taxon>
        <taxon>Candidatus Hydrogenedentota</taxon>
        <taxon>Candidatus Abyssobacteria</taxon>
    </lineage>
</organism>
<gene>
    <name evidence="2" type="ORF">C4532_02750</name>
</gene>
<evidence type="ECO:0000313" key="2">
    <source>
        <dbReference type="EMBL" id="RJP74349.1"/>
    </source>
</evidence>
<reference evidence="2 3" key="1">
    <citation type="journal article" date="2017" name="ISME J.">
        <title>Energy and carbon metabolisms in a deep terrestrial subsurface fluid microbial community.</title>
        <authorList>
            <person name="Momper L."/>
            <person name="Jungbluth S.P."/>
            <person name="Lee M.D."/>
            <person name="Amend J.P."/>
        </authorList>
    </citation>
    <scope>NUCLEOTIDE SEQUENCE [LARGE SCALE GENOMIC DNA]</scope>
    <source>
        <strain evidence="2">SURF_17</strain>
    </source>
</reference>
<evidence type="ECO:0000313" key="3">
    <source>
        <dbReference type="Proteomes" id="UP000285961"/>
    </source>
</evidence>
<protein>
    <recommendedName>
        <fullName evidence="1">DUF2148 domain-containing protein</fullName>
    </recommendedName>
</protein>
<dbReference type="PANTHER" id="PTHR40101">
    <property type="entry name" value="CONSERVED PROTEIN"/>
    <property type="match status" value="1"/>
</dbReference>
<dbReference type="InterPro" id="IPR019224">
    <property type="entry name" value="DUF2148"/>
</dbReference>
<name>A0A419F7F6_9BACT</name>
<dbReference type="Pfam" id="PF09918">
    <property type="entry name" value="DUF2148"/>
    <property type="match status" value="1"/>
</dbReference>
<proteinExistence type="predicted"/>
<evidence type="ECO:0000259" key="1">
    <source>
        <dbReference type="Pfam" id="PF09918"/>
    </source>
</evidence>
<accession>A0A419F7F6</accession>
<feature type="domain" description="DUF2148" evidence="1">
    <location>
        <begin position="146"/>
        <end position="212"/>
    </location>
</feature>
<dbReference type="Proteomes" id="UP000285961">
    <property type="component" value="Unassembled WGS sequence"/>
</dbReference>
<sequence length="257" mass="29206">MPRIHSKEFPWFSPPDMNRREHAVEAAKLMMNAAHTAPCAGGVDHMEAELVWGEKEQEEIAEKMEELSYLPENKRVDEQYRTEAIMAREADCILVLGDTHGRNMPFDANCGYCSGPAGCSFVYSRRRTAAGQIDHSDKSLSKTLIDGPLCQVHVQDLGYSTGSALWMARKLMVDARPFMTVGMAAKKLGYCRASEFMIGILVSATSKNPFVDVHYNYHVLNMRRMVDSVRKHYVITRQFAPDYRPHPSKRFRKKEGE</sequence>
<dbReference type="EMBL" id="QZKI01000016">
    <property type="protein sequence ID" value="RJP74349.1"/>
    <property type="molecule type" value="Genomic_DNA"/>
</dbReference>
<dbReference type="AlphaFoldDB" id="A0A419F7F6"/>
<dbReference type="PANTHER" id="PTHR40101:SF1">
    <property type="entry name" value="4FE-4S DOMAIN-CONTAINING PROTEIN"/>
    <property type="match status" value="1"/>
</dbReference>